<dbReference type="Gene3D" id="3.40.225.10">
    <property type="entry name" value="Class II aldolase/adducin N-terminal domain"/>
    <property type="match status" value="2"/>
</dbReference>
<reference evidence="3" key="1">
    <citation type="submission" date="2020-06" db="EMBL/GenBank/DDBJ databases">
        <title>A chromosome-scale genome assembly of Talaromyces rugulosus W13939.</title>
        <authorList>
            <person name="Wang B."/>
            <person name="Guo L."/>
            <person name="Ye K."/>
            <person name="Wang L."/>
        </authorList>
    </citation>
    <scope>NUCLEOTIDE SEQUENCE [LARGE SCALE GENOMIC DNA]</scope>
    <source>
        <strain evidence="3">W13939</strain>
    </source>
</reference>
<dbReference type="Proteomes" id="UP000509510">
    <property type="component" value="Chromosome I"/>
</dbReference>
<proteinExistence type="predicted"/>
<sequence length="159" mass="17289">MATSTTTFQPPPAQNDHVNSATNDDTEKSAIKRLSQGVTLSATPSFTSLKVKRQWMLEHLAGAFRVFARKGYVEGLTGHISLRDPVDEAAYLFSVMERSCQVQLLVDAAAAGSGHKKVPVSDEAAIYTAKAMADPETLYCAFQPEYEMEKALSNGAFLK</sequence>
<dbReference type="InterPro" id="IPR036409">
    <property type="entry name" value="Aldolase_II/adducin_N_sf"/>
</dbReference>
<evidence type="ECO:0000313" key="2">
    <source>
        <dbReference type="EMBL" id="QKX53733.1"/>
    </source>
</evidence>
<dbReference type="RefSeq" id="XP_035339912.1">
    <property type="nucleotide sequence ID" value="XM_035484019.1"/>
</dbReference>
<evidence type="ECO:0000313" key="3">
    <source>
        <dbReference type="Proteomes" id="UP000509510"/>
    </source>
</evidence>
<dbReference type="KEGG" id="trg:TRUGW13939_00813"/>
<keyword evidence="3" id="KW-1185">Reference proteome</keyword>
<organism evidence="2 3">
    <name type="scientific">Talaromyces rugulosus</name>
    <name type="common">Penicillium rugulosum</name>
    <dbReference type="NCBI Taxonomy" id="121627"/>
    <lineage>
        <taxon>Eukaryota</taxon>
        <taxon>Fungi</taxon>
        <taxon>Dikarya</taxon>
        <taxon>Ascomycota</taxon>
        <taxon>Pezizomycotina</taxon>
        <taxon>Eurotiomycetes</taxon>
        <taxon>Eurotiomycetidae</taxon>
        <taxon>Eurotiales</taxon>
        <taxon>Trichocomaceae</taxon>
        <taxon>Talaromyces</taxon>
        <taxon>Talaromyces sect. Islandici</taxon>
    </lineage>
</organism>
<dbReference type="SUPFAM" id="SSF53639">
    <property type="entry name" value="AraD/HMP-PK domain-like"/>
    <property type="match status" value="2"/>
</dbReference>
<protein>
    <recommendedName>
        <fullName evidence="4">Class II aldolase/adducin N-terminal domain-containing protein</fullName>
    </recommendedName>
</protein>
<dbReference type="OrthoDB" id="3238794at2759"/>
<dbReference type="GeneID" id="55988326"/>
<evidence type="ECO:0008006" key="4">
    <source>
        <dbReference type="Google" id="ProtNLM"/>
    </source>
</evidence>
<accession>A0A7H8QKH5</accession>
<dbReference type="AlphaFoldDB" id="A0A7H8QKH5"/>
<evidence type="ECO:0000256" key="1">
    <source>
        <dbReference type="SAM" id="MobiDB-lite"/>
    </source>
</evidence>
<dbReference type="EMBL" id="CP055898">
    <property type="protein sequence ID" value="QKX53733.1"/>
    <property type="molecule type" value="Genomic_DNA"/>
</dbReference>
<name>A0A7H8QKH5_TALRU</name>
<feature type="region of interest" description="Disordered" evidence="1">
    <location>
        <begin position="1"/>
        <end position="26"/>
    </location>
</feature>
<gene>
    <name evidence="2" type="ORF">TRUGW13939_00813</name>
</gene>